<dbReference type="FunFam" id="2.10.25.10:FF:000240">
    <property type="entry name" value="Vitamin K-dependent protein S"/>
    <property type="match status" value="1"/>
</dbReference>
<evidence type="ECO:0000313" key="12">
    <source>
        <dbReference type="EMBL" id="CAH1788959.1"/>
    </source>
</evidence>
<dbReference type="PROSITE" id="PS01187">
    <property type="entry name" value="EGF_CA"/>
    <property type="match status" value="1"/>
</dbReference>
<dbReference type="PROSITE" id="PS51220">
    <property type="entry name" value="NIDO"/>
    <property type="match status" value="1"/>
</dbReference>
<evidence type="ECO:0000256" key="3">
    <source>
        <dbReference type="ARBA" id="ARBA00022692"/>
    </source>
</evidence>
<dbReference type="InterPro" id="IPR000742">
    <property type="entry name" value="EGF"/>
</dbReference>
<evidence type="ECO:0000256" key="10">
    <source>
        <dbReference type="SAM" id="MobiDB-lite"/>
    </source>
</evidence>
<comment type="caution">
    <text evidence="12">The sequence shown here is derived from an EMBL/GenBank/DDBJ whole genome shotgun (WGS) entry which is preliminary data.</text>
</comment>
<name>A0A8J1Y538_OWEFU</name>
<feature type="region of interest" description="Disordered" evidence="10">
    <location>
        <begin position="1034"/>
        <end position="1135"/>
    </location>
</feature>
<evidence type="ECO:0000256" key="2">
    <source>
        <dbReference type="ARBA" id="ARBA00022536"/>
    </source>
</evidence>
<dbReference type="InterPro" id="IPR051495">
    <property type="entry name" value="Epithelial_Barrier/Signaling"/>
</dbReference>
<protein>
    <submittedName>
        <fullName evidence="12">Uncharacterized protein</fullName>
    </submittedName>
</protein>
<gene>
    <name evidence="12" type="ORF">OFUS_LOCUS14400</name>
</gene>
<sequence>MLNTVNHQIVLVTDGIRTYALFNYGKMAWRTWKNVNIGFDAGDTENFFNHYLFGDDALLGIDNMKGNTGLNGKWLFRLDLNGDNRPNFEQKCVSWAVKDRQSSPQNLAGGWGRWDVEPCPCTVRQAWRDRRFRMDWWSLCAHQRFPSQYGYGQSCCYNNDWWTNWWSWGTLLTDARYGAGHFERYHNRFYSRQHKDEDTLPRYYCCEASDNCQLFTELRPVDTCQAYVPPRWSWFWGDPHVRTLDGKTYTFNGLGEYWLIKTTDDYFTLQGRTSKALTSNGTATKATVFTAFAAKEESSDQFYVELADNMVDLIIRVNGEDVTNAVEQLANEEPPTTLDKTSLSLGVDSDGVVTASFATGFSLNVSVSVRSLSITITAPVLVNSSITTAGLMGTLNGNTSDDYTKPNGEVLPENSIDTDVYRDFGELWKITQIESIFWYRDGETTGNFSDASFEPLFLSNFTEEERNEANTKCKDEIACVFDYLATGDESVANATLSTDLVNTADAKVSENFAPRLSVEALQNFTVGFETTFEVSAFDNDSNSVFILLTSSLPIGAQFDNQSGVFNFTPSSIAPFNVSFVAEDDLGARSPETRLVIWICSNCTNGNGLCNFGTESEEQTDTTGYFYEAMCDCNTGWEGDNCEVDIDGCEGGPCGEGSNCTDVTPSEQQRTGNSFNCSQCPGGTINVDNNCLDIDECVNATLNDCQQECINKKGGYSCECLPRFTSINTTHCQDINECSEGTSGCEQICSNTEGNFTCACEEGFSLNADEKSCQRDAASLGPCHDVGLTCAYGCRNTSSPPVCFCKNGYNLTDAENCTNINECELGIDGCSGVCTDMDGSFQCSCGAGFQLGNDQKSCQGCDSTHWGIDCANLCECGSRARQCNASIGCTDCVPGWGGENCEEDIDECANITICGDNAQCINNNGSYACLCNAGFQQEGDIVKCVDINECVSLQPCDPNADCTNAQGSFDCTCKSGYDGNGTECENINECSNGTCGNNAVCTDTPGSYICSCETGYAKINETCLETTTITVTTNEPTTNMMSTANVTSGATSRSSANATSVTTSASSDVTTAQKTAQNATATVTDGSSTSTPTTDQESTQNSTVDATEASTQTSMNNTTLISSTDGVKTTPSGTDDANTITVDIQFDMTFKSVYDDPNNTETIALNDTLTAMFFRIYSRVRRVELNNVVITEFYNGSVGVKHDLTYASPLDSESKSNVALELISSIEQGGGNLTAPNGGVYVVKGEPIVVQNGKPVVISSVCSVYESESLCRNGGVCIEDNSSPRCSCTFMYTGTYCEDSNLQSVLAVVLGTVGGILLLLVIILTVCICRKRRRNKETQRERDSVSDRDWKSFGYGVYNRSLTKEPYKDFTGAPVDKIRGPSPKSGDTNRIHRWMRVDEPLNVVASNDDTPWYMGLDTQMDFKIDRPVVNTHSPPVPPKRYFDDRATNVHPTNTHEDRNSPYKNNNNAFFNRYDYY</sequence>
<dbReference type="GO" id="GO:0006955">
    <property type="term" value="P:immune response"/>
    <property type="evidence" value="ECO:0007669"/>
    <property type="project" value="InterPro"/>
</dbReference>
<keyword evidence="4" id="KW-0732">Signal</keyword>
<evidence type="ECO:0000256" key="11">
    <source>
        <dbReference type="SAM" id="Phobius"/>
    </source>
</evidence>
<dbReference type="CDD" id="cd00054">
    <property type="entry name" value="EGF_CA"/>
    <property type="match status" value="6"/>
</dbReference>
<dbReference type="GO" id="GO:0071944">
    <property type="term" value="C:cell periphery"/>
    <property type="evidence" value="ECO:0007669"/>
    <property type="project" value="UniProtKB-ARBA"/>
</dbReference>
<keyword evidence="7 11" id="KW-0472">Membrane</keyword>
<dbReference type="Gene3D" id="2.60.40.10">
    <property type="entry name" value="Immunoglobulins"/>
    <property type="match status" value="1"/>
</dbReference>
<evidence type="ECO:0000256" key="6">
    <source>
        <dbReference type="ARBA" id="ARBA00022989"/>
    </source>
</evidence>
<dbReference type="GO" id="GO:0005509">
    <property type="term" value="F:calcium ion binding"/>
    <property type="evidence" value="ECO:0007669"/>
    <property type="project" value="InterPro"/>
</dbReference>
<dbReference type="Pfam" id="PF00094">
    <property type="entry name" value="VWD"/>
    <property type="match status" value="1"/>
</dbReference>
<dbReference type="SUPFAM" id="SSF57184">
    <property type="entry name" value="Growth factor receptor domain"/>
    <property type="match status" value="3"/>
</dbReference>
<dbReference type="InterPro" id="IPR001881">
    <property type="entry name" value="EGF-like_Ca-bd_dom"/>
</dbReference>
<dbReference type="Pfam" id="PF12947">
    <property type="entry name" value="EGF_3"/>
    <property type="match status" value="1"/>
</dbReference>
<dbReference type="SUPFAM" id="SSF57196">
    <property type="entry name" value="EGF/Laminin"/>
    <property type="match status" value="1"/>
</dbReference>
<evidence type="ECO:0000256" key="1">
    <source>
        <dbReference type="ARBA" id="ARBA00004370"/>
    </source>
</evidence>
<dbReference type="InterPro" id="IPR009030">
    <property type="entry name" value="Growth_fac_rcpt_cys_sf"/>
</dbReference>
<dbReference type="Gene3D" id="2.10.25.10">
    <property type="entry name" value="Laminin"/>
    <property type="match status" value="8"/>
</dbReference>
<dbReference type="InterPro" id="IPR005533">
    <property type="entry name" value="AMOP_dom"/>
</dbReference>
<feature type="compositionally biased region" description="Low complexity" evidence="10">
    <location>
        <begin position="1046"/>
        <end position="1093"/>
    </location>
</feature>
<dbReference type="PROSITE" id="PS00010">
    <property type="entry name" value="ASX_HYDROXYL"/>
    <property type="match status" value="6"/>
</dbReference>
<comment type="subcellular location">
    <subcellularLocation>
        <location evidence="1">Membrane</location>
    </subcellularLocation>
</comment>
<dbReference type="Pfam" id="PF06119">
    <property type="entry name" value="NIDO"/>
    <property type="match status" value="1"/>
</dbReference>
<dbReference type="InterPro" id="IPR003886">
    <property type="entry name" value="NIDO_dom"/>
</dbReference>
<dbReference type="InterPro" id="IPR001846">
    <property type="entry name" value="VWF_type-D"/>
</dbReference>
<dbReference type="PROSITE" id="PS01186">
    <property type="entry name" value="EGF_2"/>
    <property type="match status" value="4"/>
</dbReference>
<feature type="compositionally biased region" description="Polar residues" evidence="10">
    <location>
        <begin position="1094"/>
        <end position="1135"/>
    </location>
</feature>
<keyword evidence="13" id="KW-1185">Reference proteome</keyword>
<comment type="caution">
    <text evidence="9">Lacks conserved residue(s) required for the propagation of feature annotation.</text>
</comment>
<dbReference type="PANTHER" id="PTHR13802:SF52">
    <property type="entry name" value="MUCIN-4"/>
    <property type="match status" value="1"/>
</dbReference>
<keyword evidence="2 9" id="KW-0245">EGF-like domain</keyword>
<evidence type="ECO:0000256" key="8">
    <source>
        <dbReference type="ARBA" id="ARBA00023157"/>
    </source>
</evidence>
<dbReference type="Proteomes" id="UP000749559">
    <property type="component" value="Unassembled WGS sequence"/>
</dbReference>
<dbReference type="SMART" id="SM00216">
    <property type="entry name" value="VWD"/>
    <property type="match status" value="1"/>
</dbReference>
<evidence type="ECO:0000256" key="4">
    <source>
        <dbReference type="ARBA" id="ARBA00022729"/>
    </source>
</evidence>
<dbReference type="OrthoDB" id="5966313at2759"/>
<evidence type="ECO:0000313" key="13">
    <source>
        <dbReference type="Proteomes" id="UP000749559"/>
    </source>
</evidence>
<dbReference type="InterPro" id="IPR049883">
    <property type="entry name" value="NOTCH1_EGF-like"/>
</dbReference>
<dbReference type="PROSITE" id="PS51233">
    <property type="entry name" value="VWFD"/>
    <property type="match status" value="1"/>
</dbReference>
<dbReference type="SMART" id="SM00179">
    <property type="entry name" value="EGF_CA"/>
    <property type="match status" value="7"/>
</dbReference>
<dbReference type="Pfam" id="PF05083">
    <property type="entry name" value="LST1"/>
    <property type="match status" value="1"/>
</dbReference>
<dbReference type="GO" id="GO:0000902">
    <property type="term" value="P:cell morphogenesis"/>
    <property type="evidence" value="ECO:0007669"/>
    <property type="project" value="InterPro"/>
</dbReference>
<dbReference type="GO" id="GO:0007160">
    <property type="term" value="P:cell-matrix adhesion"/>
    <property type="evidence" value="ECO:0007669"/>
    <property type="project" value="InterPro"/>
</dbReference>
<dbReference type="InterPro" id="IPR024731">
    <property type="entry name" value="NELL2-like_EGF"/>
</dbReference>
<dbReference type="Pfam" id="PF07645">
    <property type="entry name" value="EGF_CA"/>
    <property type="match status" value="5"/>
</dbReference>
<dbReference type="PROSITE" id="PS50856">
    <property type="entry name" value="AMOP"/>
    <property type="match status" value="1"/>
</dbReference>
<evidence type="ECO:0000256" key="7">
    <source>
        <dbReference type="ARBA" id="ARBA00023136"/>
    </source>
</evidence>
<keyword evidence="3 11" id="KW-0812">Transmembrane</keyword>
<dbReference type="EMBL" id="CAIIXF020000007">
    <property type="protein sequence ID" value="CAH1788959.1"/>
    <property type="molecule type" value="Genomic_DNA"/>
</dbReference>
<dbReference type="GO" id="GO:0016020">
    <property type="term" value="C:membrane"/>
    <property type="evidence" value="ECO:0007669"/>
    <property type="project" value="UniProtKB-SubCell"/>
</dbReference>
<reference evidence="12" key="1">
    <citation type="submission" date="2022-03" db="EMBL/GenBank/DDBJ databases">
        <authorList>
            <person name="Martin C."/>
        </authorList>
    </citation>
    <scope>NUCLEOTIDE SEQUENCE</scope>
</reference>
<dbReference type="InterPro" id="IPR000152">
    <property type="entry name" value="EGF-type_Asp/Asn_hydroxyl_site"/>
</dbReference>
<evidence type="ECO:0000256" key="9">
    <source>
        <dbReference type="PROSITE-ProRule" id="PRU00076"/>
    </source>
</evidence>
<organism evidence="12 13">
    <name type="scientific">Owenia fusiformis</name>
    <name type="common">Polychaete worm</name>
    <dbReference type="NCBI Taxonomy" id="6347"/>
    <lineage>
        <taxon>Eukaryota</taxon>
        <taxon>Metazoa</taxon>
        <taxon>Spiralia</taxon>
        <taxon>Lophotrochozoa</taxon>
        <taxon>Annelida</taxon>
        <taxon>Polychaeta</taxon>
        <taxon>Sedentaria</taxon>
        <taxon>Canalipalpata</taxon>
        <taxon>Sabellida</taxon>
        <taxon>Oweniida</taxon>
        <taxon>Oweniidae</taxon>
        <taxon>Owenia</taxon>
    </lineage>
</organism>
<dbReference type="InterPro" id="IPR013783">
    <property type="entry name" value="Ig-like_fold"/>
</dbReference>
<dbReference type="PANTHER" id="PTHR13802">
    <property type="entry name" value="MUCIN 4-RELATED"/>
    <property type="match status" value="1"/>
</dbReference>
<keyword evidence="6 11" id="KW-1133">Transmembrane helix</keyword>
<dbReference type="PROSITE" id="PS00022">
    <property type="entry name" value="EGF_1"/>
    <property type="match status" value="1"/>
</dbReference>
<keyword evidence="5" id="KW-0677">Repeat</keyword>
<dbReference type="InterPro" id="IPR007775">
    <property type="entry name" value="Leukocyte-sp_tscrpt_1_LST1"/>
</dbReference>
<dbReference type="PROSITE" id="PS50026">
    <property type="entry name" value="EGF_3"/>
    <property type="match status" value="5"/>
</dbReference>
<keyword evidence="8 9" id="KW-1015">Disulfide bond</keyword>
<evidence type="ECO:0000256" key="5">
    <source>
        <dbReference type="ARBA" id="ARBA00022737"/>
    </source>
</evidence>
<dbReference type="SMART" id="SM00181">
    <property type="entry name" value="EGF"/>
    <property type="match status" value="11"/>
</dbReference>
<accession>A0A8J1Y538</accession>
<dbReference type="InterPro" id="IPR056619">
    <property type="entry name" value="C8-3_MUC4"/>
</dbReference>
<dbReference type="InterPro" id="IPR018097">
    <property type="entry name" value="EGF_Ca-bd_CS"/>
</dbReference>
<feature type="disulfide bond" evidence="9">
    <location>
        <begin position="1287"/>
        <end position="1296"/>
    </location>
</feature>
<feature type="transmembrane region" description="Helical" evidence="11">
    <location>
        <begin position="1304"/>
        <end position="1328"/>
    </location>
</feature>
<dbReference type="Pfam" id="PF23263">
    <property type="entry name" value="C8-3_MUC4"/>
    <property type="match status" value="1"/>
</dbReference>
<dbReference type="FunFam" id="2.10.25.10:FF:000038">
    <property type="entry name" value="Fibrillin 2"/>
    <property type="match status" value="1"/>
</dbReference>
<proteinExistence type="predicted"/>